<dbReference type="GO" id="GO:0005975">
    <property type="term" value="P:carbohydrate metabolic process"/>
    <property type="evidence" value="ECO:0007669"/>
    <property type="project" value="InterPro"/>
</dbReference>
<dbReference type="EMBL" id="FNGV01000012">
    <property type="protein sequence ID" value="SDM67250.1"/>
    <property type="molecule type" value="Genomic_DNA"/>
</dbReference>
<dbReference type="OrthoDB" id="908131at2"/>
<dbReference type="AlphaFoldDB" id="A0A1G9V563"/>
<dbReference type="SUPFAM" id="SSF48208">
    <property type="entry name" value="Six-hairpin glycosidases"/>
    <property type="match status" value="1"/>
</dbReference>
<accession>A0A1G9V563</accession>
<dbReference type="Proteomes" id="UP000199440">
    <property type="component" value="Unassembled WGS sequence"/>
</dbReference>
<name>A0A1G9V563_9FLAO</name>
<proteinExistence type="predicted"/>
<sequence>MNKVTFLALLSLIGIACSDLKSKVKISAKDNLLFDKAQENAIAANEGFIRCENFVQGWLNHSDPESGLIPRNLDGDTDIWNAKDAAADNYPFMVLTSFFVDQQLFDGKMLDMLRTEKQLTSRLNSLPDTYSFSKNDFENQELDMGSIIFGTSEYVKDGLLPLTEWLGESPWSERMIEMMYDLKNEVDVAGQVQRGGSGNSTQEEVNGELLQTLSRIYWMTGDAEFLNWAIKIGDHYLLGDHHPTRNLEYLRLRDHGCELISGLCELYVATSFAKPEKKEAYQKPLHEMLDRILEVGRNEDGFFYDAINPQTGQIVQERIADNWGYTLNGYYAIALLDGKPEYKDAIIKVFSNLNKYRNHDWENGSSDGYADAIESALNLYNRMPEAEVADWMDSEIKVMWGKQQDDGVIEGWHGDGNFARTSIMYNLWKSKGLYVKPWREDLLLGAEQKGDSLLISITAEKPWTGKLYFDTPRHKTNLKLPIDWARINQFPEWFTVVEDRKYQLVDFDKPQPTTYVGGQLSDGIAVDIEQGKKLVVY</sequence>
<evidence type="ECO:0000313" key="2">
    <source>
        <dbReference type="Proteomes" id="UP000199440"/>
    </source>
</evidence>
<evidence type="ECO:0008006" key="3">
    <source>
        <dbReference type="Google" id="ProtNLM"/>
    </source>
</evidence>
<dbReference type="PROSITE" id="PS51257">
    <property type="entry name" value="PROKAR_LIPOPROTEIN"/>
    <property type="match status" value="1"/>
</dbReference>
<reference evidence="1 2" key="1">
    <citation type="submission" date="2016-10" db="EMBL/GenBank/DDBJ databases">
        <authorList>
            <person name="de Groot N.N."/>
        </authorList>
    </citation>
    <scope>NUCLEOTIDE SEQUENCE [LARGE SCALE GENOMIC DNA]</scope>
    <source>
        <strain evidence="1 2">DSM 19886</strain>
    </source>
</reference>
<protein>
    <recommendedName>
        <fullName evidence="3">Glycosyl hydrolase family 76</fullName>
    </recommendedName>
</protein>
<dbReference type="STRING" id="192904.SAMN04488514_112115"/>
<gene>
    <name evidence="1" type="ORF">SAMN04488514_112115</name>
</gene>
<dbReference type="RefSeq" id="WP_089893498.1">
    <property type="nucleotide sequence ID" value="NZ_FNGV01000012.1"/>
</dbReference>
<evidence type="ECO:0000313" key="1">
    <source>
        <dbReference type="EMBL" id="SDM67250.1"/>
    </source>
</evidence>
<organism evidence="1 2">
    <name type="scientific">Kriegella aquimaris</name>
    <dbReference type="NCBI Taxonomy" id="192904"/>
    <lineage>
        <taxon>Bacteria</taxon>
        <taxon>Pseudomonadati</taxon>
        <taxon>Bacteroidota</taxon>
        <taxon>Flavobacteriia</taxon>
        <taxon>Flavobacteriales</taxon>
        <taxon>Flavobacteriaceae</taxon>
        <taxon>Kriegella</taxon>
    </lineage>
</organism>
<keyword evidence="2" id="KW-1185">Reference proteome</keyword>
<dbReference type="InterPro" id="IPR008928">
    <property type="entry name" value="6-hairpin_glycosidase_sf"/>
</dbReference>